<accession>A0A1S1MSR5</accession>
<protein>
    <recommendedName>
        <fullName evidence="4">DUF2163 domain-containing protein</fullName>
    </recommendedName>
</protein>
<dbReference type="AlphaFoldDB" id="A0A1S1MSR5"/>
<dbReference type="STRING" id="1859457.BET10_08180"/>
<keyword evidence="3" id="KW-1185">Reference proteome</keyword>
<sequence length="195" mass="21578">MEAVKLSLIEKLPAGRMRYFVRLNLPDGDLLLHTGVGERRFLDATWLGLGALGQVSEIPANDSNTVSSIRLSLTTPNSDILGEVAANDPIGSQVDIYLVSVDEHYRVDEYQLIESGFIATCDTERGALSKITLSVTGESQRWQQARLHQRWNDATQKALYPGDEFFSEHASTVENVLPDTQPGGRVGGHDAYRRH</sequence>
<organism evidence="2 3">
    <name type="scientific">Pseudoalteromonas amylolytica</name>
    <dbReference type="NCBI Taxonomy" id="1859457"/>
    <lineage>
        <taxon>Bacteria</taxon>
        <taxon>Pseudomonadati</taxon>
        <taxon>Pseudomonadota</taxon>
        <taxon>Gammaproteobacteria</taxon>
        <taxon>Alteromonadales</taxon>
        <taxon>Pseudoalteromonadaceae</taxon>
        <taxon>Pseudoalteromonas</taxon>
    </lineage>
</organism>
<feature type="region of interest" description="Disordered" evidence="1">
    <location>
        <begin position="176"/>
        <end position="195"/>
    </location>
</feature>
<dbReference type="OrthoDB" id="6299497at2"/>
<comment type="caution">
    <text evidence="2">The sequence shown here is derived from an EMBL/GenBank/DDBJ whole genome shotgun (WGS) entry which is preliminary data.</text>
</comment>
<gene>
    <name evidence="2" type="ORF">BET10_08180</name>
</gene>
<dbReference type="EMBL" id="MKJU01000024">
    <property type="protein sequence ID" value="OHU91767.1"/>
    <property type="molecule type" value="Genomic_DNA"/>
</dbReference>
<dbReference type="RefSeq" id="WP_070984148.1">
    <property type="nucleotide sequence ID" value="NZ_MKJU01000024.1"/>
</dbReference>
<evidence type="ECO:0000256" key="1">
    <source>
        <dbReference type="SAM" id="MobiDB-lite"/>
    </source>
</evidence>
<dbReference type="Proteomes" id="UP000179786">
    <property type="component" value="Unassembled WGS sequence"/>
</dbReference>
<name>A0A1S1MSR5_9GAMM</name>
<evidence type="ECO:0000313" key="2">
    <source>
        <dbReference type="EMBL" id="OHU91767.1"/>
    </source>
</evidence>
<proteinExistence type="predicted"/>
<evidence type="ECO:0000313" key="3">
    <source>
        <dbReference type="Proteomes" id="UP000179786"/>
    </source>
</evidence>
<evidence type="ECO:0008006" key="4">
    <source>
        <dbReference type="Google" id="ProtNLM"/>
    </source>
</evidence>
<reference evidence="2 3" key="1">
    <citation type="submission" date="2016-09" db="EMBL/GenBank/DDBJ databases">
        <title>Pseudoalteromonas amylolytica sp. nov., isolated from the surface seawater.</title>
        <authorList>
            <person name="Wu Y.-H."/>
            <person name="Cheng H."/>
            <person name="Jin X.-B."/>
            <person name="Wang C.-S."/>
            <person name="Xu X.-W."/>
        </authorList>
    </citation>
    <scope>NUCLEOTIDE SEQUENCE [LARGE SCALE GENOMIC DNA]</scope>
    <source>
        <strain evidence="2 3">JW1</strain>
    </source>
</reference>